<name>A0A2W5F196_9SPHI</name>
<organism evidence="2 3">
    <name type="scientific">Pseudopedobacter saltans</name>
    <dbReference type="NCBI Taxonomy" id="151895"/>
    <lineage>
        <taxon>Bacteria</taxon>
        <taxon>Pseudomonadati</taxon>
        <taxon>Bacteroidota</taxon>
        <taxon>Sphingobacteriia</taxon>
        <taxon>Sphingobacteriales</taxon>
        <taxon>Sphingobacteriaceae</taxon>
        <taxon>Pseudopedobacter</taxon>
    </lineage>
</organism>
<evidence type="ECO:0000259" key="1">
    <source>
        <dbReference type="Pfam" id="PF01835"/>
    </source>
</evidence>
<dbReference type="EMBL" id="QFOI01000194">
    <property type="protein sequence ID" value="PZP47370.1"/>
    <property type="molecule type" value="Genomic_DNA"/>
</dbReference>
<feature type="domain" description="Macroglobulin" evidence="1">
    <location>
        <begin position="605"/>
        <end position="692"/>
    </location>
</feature>
<dbReference type="InterPro" id="IPR002890">
    <property type="entry name" value="MG2"/>
</dbReference>
<evidence type="ECO:0000313" key="3">
    <source>
        <dbReference type="Proteomes" id="UP000249645"/>
    </source>
</evidence>
<reference evidence="2 3" key="1">
    <citation type="submission" date="2017-11" db="EMBL/GenBank/DDBJ databases">
        <title>Infants hospitalized years apart are colonized by the same room-sourced microbial strains.</title>
        <authorList>
            <person name="Brooks B."/>
            <person name="Olm M.R."/>
            <person name="Firek B.A."/>
            <person name="Baker R."/>
            <person name="Thomas B.C."/>
            <person name="Morowitz M.J."/>
            <person name="Banfield J.F."/>
        </authorList>
    </citation>
    <scope>NUCLEOTIDE SEQUENCE [LARGE SCALE GENOMIC DNA]</scope>
    <source>
        <strain evidence="2">S2_009_000_R2_76</strain>
    </source>
</reference>
<proteinExistence type="predicted"/>
<dbReference type="Gene3D" id="2.60.40.1930">
    <property type="match status" value="1"/>
</dbReference>
<gene>
    <name evidence="2" type="ORF">DI598_11025</name>
</gene>
<protein>
    <recommendedName>
        <fullName evidence="1">Macroglobulin domain-containing protein</fullName>
    </recommendedName>
</protein>
<feature type="non-terminal residue" evidence="2">
    <location>
        <position position="982"/>
    </location>
</feature>
<evidence type="ECO:0000313" key="2">
    <source>
        <dbReference type="EMBL" id="PZP47370.1"/>
    </source>
</evidence>
<dbReference type="Pfam" id="PF01835">
    <property type="entry name" value="MG2"/>
    <property type="match status" value="1"/>
</dbReference>
<dbReference type="Proteomes" id="UP000249645">
    <property type="component" value="Unassembled WGS sequence"/>
</dbReference>
<sequence>MKKRNIFSLFTALLFLPFLGKSQTNTEKEWKIIDSLIGKANQPKTALVRVNKLYQESHAKNNVEQSIKALAYKYTLDKRVTDKDESENTLVIDQALVKPINALERSLLWFMKAGAYVNYYNRFQYKIQSRNDTLAHKDSDWATWTLKDFQWKIYRAYQNALDDSVALQQATIKQYPSIVQFGNVNELRPTLYDLVVNSAIDFYQGPPRFSWERGSNSFELKSDSVLRPLPVFLQYNPQTSDSVSVMGNIISLYQRLFRFHLKQDAKDALIDADNRRIDWVYKNLYDYTLVDKDSTYLDAARYLIQTYPNNPQTLQSVYMVANYYNLLANKYNMKKEDSIYQNKRITALSYIDKYLPKDTLPTYGWYNLAILKESITKPKVVEITMEKVNMSNEPILALLKFYHLPKAYLKIVSLQTAQPSPGFTLGDSLILHNKVMQQSAINFPKSTHYQSYTTEIKIDPLPVGQYLMCLSSDEKSKESRVYIGFQVSDLAYFTNNGDYFVVNRKTGKPIEGVKYELDKKTTTDPIDFKRSKLVSDKDGHIVVRALKKSISNYSSNAYIFKGKDTLTLRDYSTIPTVTETNKVENVKKMDSEELEEEREDNMKMLYFTDRNIYRPGQNIHFKSVVYTKDDEDSAYHIYNRKDSITFYLNDVNNKKVDSLRLKTDDFGSVSGVFCIPSNVLTGRFSIDNKDNSDDLSIQVEEYKRPTFFVEIDSVKGTYRLNDSMPITGTAKAYNGSKVSNASVKLHIQRTARFPYYWLRNSYYYSNKKLLDTVIRTDAQGRFKIVFKVTPDESVDSASLPVFQYAIHADVTDNNGETRSKQSLVAVGYNSVDVQWNIGEKAKLLSINDVRAFVKNTNGISVACSVKVKIQPIQQPKNLLRQKYWSQPDVQIMDSLTYKQYFPHDIYKNETDIKNWTKESPILETTVASDSLLNYKGKLPAGWYYLEANITSPEGKPLKDIRYVQILPEGGMPLTDNYLDGFN</sequence>
<accession>A0A2W5F196</accession>
<comment type="caution">
    <text evidence="2">The sequence shown here is derived from an EMBL/GenBank/DDBJ whole genome shotgun (WGS) entry which is preliminary data.</text>
</comment>
<dbReference type="GO" id="GO:0004866">
    <property type="term" value="F:endopeptidase inhibitor activity"/>
    <property type="evidence" value="ECO:0007669"/>
    <property type="project" value="InterPro"/>
</dbReference>
<dbReference type="AlphaFoldDB" id="A0A2W5F196"/>